<name>M6W7V9_LEPBO</name>
<dbReference type="Proteomes" id="UP000012159">
    <property type="component" value="Unassembled WGS sequence"/>
</dbReference>
<dbReference type="STRING" id="1192866.LEP1GSC133_4770"/>
<evidence type="ECO:0000313" key="2">
    <source>
        <dbReference type="Proteomes" id="UP000012159"/>
    </source>
</evidence>
<dbReference type="EMBL" id="AKWF02000052">
    <property type="protein sequence ID" value="EMO63506.1"/>
    <property type="molecule type" value="Genomic_DNA"/>
</dbReference>
<sequence length="40" mass="4533">MHGLRAIRPNFLLISNSRSFNCEKTIKKPETSRKDGICGN</sequence>
<reference evidence="1 2" key="1">
    <citation type="submission" date="2013-01" db="EMBL/GenBank/DDBJ databases">
        <authorList>
            <person name="Harkins D.M."/>
            <person name="Durkin A.S."/>
            <person name="Brinkac L.M."/>
            <person name="Haft D.H."/>
            <person name="Selengut J.D."/>
            <person name="Sanka R."/>
            <person name="DePew J."/>
            <person name="Purushe J."/>
            <person name="Picardeau M."/>
            <person name="Werts C."/>
            <person name="Goarant C."/>
            <person name="Vinetz J.M."/>
            <person name="Sutton G.G."/>
            <person name="Nierman W.C."/>
            <person name="Fouts D.E."/>
        </authorList>
    </citation>
    <scope>NUCLEOTIDE SEQUENCE [LARGE SCALE GENOMIC DNA]</scope>
    <source>
        <strain evidence="1 2">200901868</strain>
    </source>
</reference>
<proteinExistence type="predicted"/>
<accession>M6W7V9</accession>
<protein>
    <submittedName>
        <fullName evidence="1">Uncharacterized protein</fullName>
    </submittedName>
</protein>
<gene>
    <name evidence="1" type="ORF">LEP1GSC133_4770</name>
</gene>
<dbReference type="AlphaFoldDB" id="M6W7V9"/>
<organism evidence="1 2">
    <name type="scientific">Leptospira borgpetersenii serovar Pomona str. 200901868</name>
    <dbReference type="NCBI Taxonomy" id="1192866"/>
    <lineage>
        <taxon>Bacteria</taxon>
        <taxon>Pseudomonadati</taxon>
        <taxon>Spirochaetota</taxon>
        <taxon>Spirochaetia</taxon>
        <taxon>Leptospirales</taxon>
        <taxon>Leptospiraceae</taxon>
        <taxon>Leptospira</taxon>
    </lineage>
</organism>
<evidence type="ECO:0000313" key="1">
    <source>
        <dbReference type="EMBL" id="EMO63506.1"/>
    </source>
</evidence>
<comment type="caution">
    <text evidence="1">The sequence shown here is derived from an EMBL/GenBank/DDBJ whole genome shotgun (WGS) entry which is preliminary data.</text>
</comment>